<dbReference type="InterPro" id="IPR011006">
    <property type="entry name" value="CheY-like_superfamily"/>
</dbReference>
<name>A0A0F6W4E5_9BACT</name>
<dbReference type="EMBL" id="CP011125">
    <property type="protein sequence ID" value="AKF07206.1"/>
    <property type="molecule type" value="Genomic_DNA"/>
</dbReference>
<accession>A0A0F6W4E5</accession>
<dbReference type="Proteomes" id="UP000034883">
    <property type="component" value="Chromosome"/>
</dbReference>
<protein>
    <recommendedName>
        <fullName evidence="4">Response regulatory domain-containing protein</fullName>
    </recommendedName>
</protein>
<dbReference type="InterPro" id="IPR001789">
    <property type="entry name" value="Sig_transdc_resp-reg_receiver"/>
</dbReference>
<dbReference type="PANTHER" id="PTHR44591:SF3">
    <property type="entry name" value="RESPONSE REGULATORY DOMAIN-CONTAINING PROTEIN"/>
    <property type="match status" value="1"/>
</dbReference>
<dbReference type="Pfam" id="PF00072">
    <property type="entry name" value="Response_reg"/>
    <property type="match status" value="1"/>
</dbReference>
<gene>
    <name evidence="5" type="ORF">DB32_004355</name>
</gene>
<feature type="domain" description="Response regulatory" evidence="4">
    <location>
        <begin position="2"/>
        <end position="116"/>
    </location>
</feature>
<evidence type="ECO:0000256" key="2">
    <source>
        <dbReference type="PROSITE-ProRule" id="PRU00169"/>
    </source>
</evidence>
<evidence type="ECO:0000313" key="5">
    <source>
        <dbReference type="EMBL" id="AKF07206.1"/>
    </source>
</evidence>
<dbReference type="Gene3D" id="3.40.50.2300">
    <property type="match status" value="1"/>
</dbReference>
<dbReference type="SMART" id="SM00448">
    <property type="entry name" value="REC"/>
    <property type="match status" value="1"/>
</dbReference>
<dbReference type="STRING" id="927083.DB32_004355"/>
<dbReference type="GO" id="GO:0000160">
    <property type="term" value="P:phosphorelay signal transduction system"/>
    <property type="evidence" value="ECO:0007669"/>
    <property type="project" value="InterPro"/>
</dbReference>
<evidence type="ECO:0000256" key="3">
    <source>
        <dbReference type="SAM" id="MobiDB-lite"/>
    </source>
</evidence>
<evidence type="ECO:0000313" key="6">
    <source>
        <dbReference type="Proteomes" id="UP000034883"/>
    </source>
</evidence>
<evidence type="ECO:0000259" key="4">
    <source>
        <dbReference type="PROSITE" id="PS50110"/>
    </source>
</evidence>
<organism evidence="5 6">
    <name type="scientific">Sandaracinus amylolyticus</name>
    <dbReference type="NCBI Taxonomy" id="927083"/>
    <lineage>
        <taxon>Bacteria</taxon>
        <taxon>Pseudomonadati</taxon>
        <taxon>Myxococcota</taxon>
        <taxon>Polyangia</taxon>
        <taxon>Polyangiales</taxon>
        <taxon>Sandaracinaceae</taxon>
        <taxon>Sandaracinus</taxon>
    </lineage>
</organism>
<comment type="caution">
    <text evidence="2">Lacks conserved residue(s) required for the propagation of feature annotation.</text>
</comment>
<evidence type="ECO:0000256" key="1">
    <source>
        <dbReference type="ARBA" id="ARBA00022553"/>
    </source>
</evidence>
<keyword evidence="1" id="KW-0597">Phosphoprotein</keyword>
<reference evidence="5 6" key="1">
    <citation type="submission" date="2015-03" db="EMBL/GenBank/DDBJ databases">
        <title>Genome assembly of Sandaracinus amylolyticus DSM 53668.</title>
        <authorList>
            <person name="Sharma G."/>
            <person name="Subramanian S."/>
        </authorList>
    </citation>
    <scope>NUCLEOTIDE SEQUENCE [LARGE SCALE GENOMIC DNA]</scope>
    <source>
        <strain evidence="5 6">DSM 53668</strain>
    </source>
</reference>
<keyword evidence="6" id="KW-1185">Reference proteome</keyword>
<dbReference type="PROSITE" id="PS50110">
    <property type="entry name" value="RESPONSE_REGULATORY"/>
    <property type="match status" value="1"/>
</dbReference>
<dbReference type="AlphaFoldDB" id="A0A0F6W4E5"/>
<dbReference type="KEGG" id="samy:DB32_004355"/>
<feature type="region of interest" description="Disordered" evidence="3">
    <location>
        <begin position="117"/>
        <end position="145"/>
    </location>
</feature>
<proteinExistence type="predicted"/>
<dbReference type="SUPFAM" id="SSF52172">
    <property type="entry name" value="CheY-like"/>
    <property type="match status" value="1"/>
</dbReference>
<sequence>MLVAVIDEDPWAVRSVNGVLRDVGFRTLGFSSPLAALEILVPRRFDVVITEHRMKELSGAQLSSLARERMGDERPGFVLLTRSLLSVEGSERELFDACLAKPFQVMELVAAIEQSVMARPRKSSRPRPATGARWLHGTPKGKTAS</sequence>
<dbReference type="InterPro" id="IPR050595">
    <property type="entry name" value="Bact_response_regulator"/>
</dbReference>
<dbReference type="PANTHER" id="PTHR44591">
    <property type="entry name" value="STRESS RESPONSE REGULATOR PROTEIN 1"/>
    <property type="match status" value="1"/>
</dbReference>